<evidence type="ECO:0000313" key="6">
    <source>
        <dbReference type="Proteomes" id="UP000469871"/>
    </source>
</evidence>
<name>A0A1V2U6K4_ENTFC</name>
<dbReference type="AlphaFoldDB" id="A0A1V2U6K4"/>
<organism evidence="2 4">
    <name type="scientific">Enterococcus faecium</name>
    <name type="common">Streptococcus faecium</name>
    <dbReference type="NCBI Taxonomy" id="1352"/>
    <lineage>
        <taxon>Bacteria</taxon>
        <taxon>Bacillati</taxon>
        <taxon>Bacillota</taxon>
        <taxon>Bacilli</taxon>
        <taxon>Lactobacillales</taxon>
        <taxon>Enterococcaceae</taxon>
        <taxon>Enterococcus</taxon>
    </lineage>
</organism>
<proteinExistence type="predicted"/>
<evidence type="ECO:0000313" key="3">
    <source>
        <dbReference type="EMBL" id="PZM53359.1"/>
    </source>
</evidence>
<sequence>MMFSPDILLGCGVMKQIHLQKKIHREFTKIMNNYVNLPKFFSKIKGSSWCYRLFKVGKKITSF</sequence>
<evidence type="ECO:0000313" key="5">
    <source>
        <dbReference type="Proteomes" id="UP000249070"/>
    </source>
</evidence>
<gene>
    <name evidence="2" type="ORF">B1P95_16015</name>
    <name evidence="3" type="ORF">DKP91_14100</name>
    <name evidence="1" type="ORF">GBM73_14935</name>
</gene>
<dbReference type="EMBL" id="WEFP01000003">
    <property type="protein sequence ID" value="KAB7572680.1"/>
    <property type="molecule type" value="Genomic_DNA"/>
</dbReference>
<dbReference type="GO" id="GO:0016301">
    <property type="term" value="F:kinase activity"/>
    <property type="evidence" value="ECO:0007669"/>
    <property type="project" value="UniProtKB-KW"/>
</dbReference>
<evidence type="ECO:0000313" key="2">
    <source>
        <dbReference type="EMBL" id="OOL79547.1"/>
    </source>
</evidence>
<dbReference type="Proteomes" id="UP000249070">
    <property type="component" value="Unassembled WGS sequence"/>
</dbReference>
<evidence type="ECO:0000313" key="1">
    <source>
        <dbReference type="EMBL" id="KAB7572680.1"/>
    </source>
</evidence>
<protein>
    <submittedName>
        <fullName evidence="2">Fructokinase</fullName>
    </submittedName>
</protein>
<dbReference type="EMBL" id="MVGJ01000264">
    <property type="protein sequence ID" value="OOL79547.1"/>
    <property type="molecule type" value="Genomic_DNA"/>
</dbReference>
<comment type="caution">
    <text evidence="2">The sequence shown here is derived from an EMBL/GenBank/DDBJ whole genome shotgun (WGS) entry which is preliminary data.</text>
</comment>
<reference evidence="1 6" key="3">
    <citation type="submission" date="2019-10" db="EMBL/GenBank/DDBJ databases">
        <title>Evolutionary dynamics of vancomycin-resistant Enterococcus faecium during gastrointestinal tract colonization and bloodstream infection in immunocompromised pediatric patients.</title>
        <authorList>
            <person name="Chilambi G.S."/>
            <person name="Nordstrom H.R."/>
            <person name="Evans D.R."/>
            <person name="Ferrolino J."/>
            <person name="Hayden R.T."/>
            <person name="Maron G.M."/>
            <person name="Vo A.N."/>
            <person name="Gilmore M.S."/>
            <person name="Wolf J."/>
            <person name="Rosch J.W."/>
            <person name="Van Tyne D."/>
        </authorList>
    </citation>
    <scope>NUCLEOTIDE SEQUENCE [LARGE SCALE GENOMIC DNA]</scope>
    <source>
        <strain evidence="1 6">VRECG27</strain>
    </source>
</reference>
<keyword evidence="2" id="KW-0808">Transferase</keyword>
<reference evidence="2 4" key="1">
    <citation type="submission" date="2017-02" db="EMBL/GenBank/DDBJ databases">
        <title>Clonality and virulence of isolates of VRE in Hematopoietic Stem Cell Transplanted (HSCT) patients.</title>
        <authorList>
            <person name="Marchi A.P."/>
            <person name="Martins R.C."/>
            <person name="Marie S.K."/>
            <person name="Levin A.S."/>
            <person name="Costa S.F."/>
        </authorList>
    </citation>
    <scope>NUCLEOTIDE SEQUENCE [LARGE SCALE GENOMIC DNA]</scope>
    <source>
        <strain evidence="2 4">LIM1759</strain>
    </source>
</reference>
<reference evidence="3 5" key="2">
    <citation type="submission" date="2018-05" db="EMBL/GenBank/DDBJ databases">
        <title>Vancomycin-resistant Enterococcus faecium strain from Chelyabinsk, Russia.</title>
        <authorList>
            <person name="Gostev V."/>
            <person name="Goncharov A."/>
            <person name="Kolodzhieva V."/>
            <person name="Suvorov A."/>
            <person name="Sidorenko S."/>
            <person name="Zueva L."/>
        </authorList>
    </citation>
    <scope>NUCLEOTIDE SEQUENCE [LARGE SCALE GENOMIC DNA]</scope>
    <source>
        <strain evidence="3 5">20</strain>
    </source>
</reference>
<dbReference type="EMBL" id="QHGU01000122">
    <property type="protein sequence ID" value="PZM53359.1"/>
    <property type="molecule type" value="Genomic_DNA"/>
</dbReference>
<evidence type="ECO:0000313" key="4">
    <source>
        <dbReference type="Proteomes" id="UP000191171"/>
    </source>
</evidence>
<dbReference type="Proteomes" id="UP000469871">
    <property type="component" value="Unassembled WGS sequence"/>
</dbReference>
<accession>A0A1V2U6K4</accession>
<dbReference type="Proteomes" id="UP000191171">
    <property type="component" value="Unassembled WGS sequence"/>
</dbReference>
<keyword evidence="2" id="KW-0418">Kinase</keyword>